<dbReference type="AlphaFoldDB" id="A0AA95S1B1"/>
<gene>
    <name evidence="1" type="ORF">QNH45_13030</name>
</gene>
<name>A0AA95S1B1_9BACI</name>
<reference evidence="1" key="1">
    <citation type="submission" date="2023-05" db="EMBL/GenBank/DDBJ databases">
        <title>Comparative genomics of Bacillaceae isolates and their secondary metabolite potential.</title>
        <authorList>
            <person name="Song L."/>
            <person name="Nielsen L.J."/>
            <person name="Mohite O."/>
            <person name="Xu X."/>
            <person name="Weber T."/>
            <person name="Kovacs A.T."/>
        </authorList>
    </citation>
    <scope>NUCLEOTIDE SEQUENCE</scope>
    <source>
        <strain evidence="1">LN15</strain>
    </source>
</reference>
<dbReference type="EMBL" id="CP126099">
    <property type="protein sequence ID" value="WHY31644.1"/>
    <property type="molecule type" value="Genomic_DNA"/>
</dbReference>
<dbReference type="Proteomes" id="UP001178303">
    <property type="component" value="Chromosome"/>
</dbReference>
<sequence>MSSKAFQFADFVEEFQVSFVVHVEETKGHYDEQGKWIPGAKAQPQHMIGIILPLTTDELQKEANGTYTRKDRKIYTLAPLKIGQKIEYKKQMYTIDANKDYEDYADVYMYYAKGVDG</sequence>
<organism evidence="1 2">
    <name type="scientific">Bacillus wiedmannii</name>
    <dbReference type="NCBI Taxonomy" id="1890302"/>
    <lineage>
        <taxon>Bacteria</taxon>
        <taxon>Bacillati</taxon>
        <taxon>Bacillota</taxon>
        <taxon>Bacilli</taxon>
        <taxon>Bacillales</taxon>
        <taxon>Bacillaceae</taxon>
        <taxon>Bacillus</taxon>
        <taxon>Bacillus cereus group</taxon>
    </lineage>
</organism>
<protein>
    <recommendedName>
        <fullName evidence="3">Head-tail adaptor protein</fullName>
    </recommendedName>
</protein>
<accession>A0AA95S1B1</accession>
<evidence type="ECO:0008006" key="3">
    <source>
        <dbReference type="Google" id="ProtNLM"/>
    </source>
</evidence>
<proteinExistence type="predicted"/>
<evidence type="ECO:0000313" key="2">
    <source>
        <dbReference type="Proteomes" id="UP001178303"/>
    </source>
</evidence>
<evidence type="ECO:0000313" key="1">
    <source>
        <dbReference type="EMBL" id="WHY31644.1"/>
    </source>
</evidence>
<dbReference type="RefSeq" id="WP_283886071.1">
    <property type="nucleotide sequence ID" value="NZ_CP126099.1"/>
</dbReference>